<reference evidence="7 8" key="1">
    <citation type="journal article" date="2016" name="Genome Biol. Evol.">
        <title>Gene Family Evolution Reflects Adaptation to Soil Environmental Stressors in the Genome of the Collembolan Orchesella cincta.</title>
        <authorList>
            <person name="Faddeeva-Vakhrusheva A."/>
            <person name="Derks M.F."/>
            <person name="Anvar S.Y."/>
            <person name="Agamennone V."/>
            <person name="Suring W."/>
            <person name="Smit S."/>
            <person name="van Straalen N.M."/>
            <person name="Roelofs D."/>
        </authorList>
    </citation>
    <scope>NUCLEOTIDE SEQUENCE [LARGE SCALE GENOMIC DNA]</scope>
    <source>
        <tissue evidence="7">Mixed pool</tissue>
    </source>
</reference>
<evidence type="ECO:0000256" key="1">
    <source>
        <dbReference type="ARBA" id="ARBA00004430"/>
    </source>
</evidence>
<dbReference type="OrthoDB" id="272202at2759"/>
<accession>A0A1D2N3E3</accession>
<dbReference type="EMBL" id="LJIJ01000255">
    <property type="protein sequence ID" value="ODM99793.1"/>
    <property type="molecule type" value="Genomic_DNA"/>
</dbReference>
<proteinExistence type="predicted"/>
<dbReference type="GO" id="GO:0060294">
    <property type="term" value="P:cilium movement involved in cell motility"/>
    <property type="evidence" value="ECO:0007669"/>
    <property type="project" value="InterPro"/>
</dbReference>
<keyword evidence="3" id="KW-0969">Cilium</keyword>
<keyword evidence="4" id="KW-0206">Cytoskeleton</keyword>
<evidence type="ECO:0000256" key="2">
    <source>
        <dbReference type="ARBA" id="ARBA00022490"/>
    </source>
</evidence>
<feature type="compositionally biased region" description="Acidic residues" evidence="6">
    <location>
        <begin position="478"/>
        <end position="494"/>
    </location>
</feature>
<dbReference type="Pfam" id="PF04712">
    <property type="entry name" value="Radial_spoke"/>
    <property type="match status" value="1"/>
</dbReference>
<dbReference type="Proteomes" id="UP000094527">
    <property type="component" value="Unassembled WGS sequence"/>
</dbReference>
<dbReference type="InterPro" id="IPR006802">
    <property type="entry name" value="Radial_spoke"/>
</dbReference>
<evidence type="ECO:0000256" key="5">
    <source>
        <dbReference type="ARBA" id="ARBA00023273"/>
    </source>
</evidence>
<dbReference type="GO" id="GO:0001534">
    <property type="term" value="C:radial spoke"/>
    <property type="evidence" value="ECO:0007669"/>
    <property type="project" value="InterPro"/>
</dbReference>
<keyword evidence="5" id="KW-0966">Cell projection</keyword>
<dbReference type="CDD" id="cd22963">
    <property type="entry name" value="DD_CrRSP4-like"/>
    <property type="match status" value="1"/>
</dbReference>
<organism evidence="7 8">
    <name type="scientific">Orchesella cincta</name>
    <name type="common">Springtail</name>
    <name type="synonym">Podura cincta</name>
    <dbReference type="NCBI Taxonomy" id="48709"/>
    <lineage>
        <taxon>Eukaryota</taxon>
        <taxon>Metazoa</taxon>
        <taxon>Ecdysozoa</taxon>
        <taxon>Arthropoda</taxon>
        <taxon>Hexapoda</taxon>
        <taxon>Collembola</taxon>
        <taxon>Entomobryomorpha</taxon>
        <taxon>Entomobryoidea</taxon>
        <taxon>Orchesellidae</taxon>
        <taxon>Orchesellinae</taxon>
        <taxon>Orchesella</taxon>
    </lineage>
</organism>
<name>A0A1D2N3E3_ORCCI</name>
<dbReference type="PANTHER" id="PTHR13159">
    <property type="entry name" value="RADIAL SPOKEHEAD-RELATED"/>
    <property type="match status" value="1"/>
</dbReference>
<keyword evidence="2" id="KW-0963">Cytoplasm</keyword>
<dbReference type="AlphaFoldDB" id="A0A1D2N3E3"/>
<feature type="compositionally biased region" description="Polar residues" evidence="6">
    <location>
        <begin position="274"/>
        <end position="286"/>
    </location>
</feature>
<evidence type="ECO:0000313" key="8">
    <source>
        <dbReference type="Proteomes" id="UP000094527"/>
    </source>
</evidence>
<feature type="compositionally biased region" description="Acidic residues" evidence="6">
    <location>
        <begin position="701"/>
        <end position="719"/>
    </location>
</feature>
<protein>
    <submittedName>
        <fullName evidence="7">Radial spoke head protein 6 A</fullName>
    </submittedName>
</protein>
<evidence type="ECO:0000256" key="3">
    <source>
        <dbReference type="ARBA" id="ARBA00023069"/>
    </source>
</evidence>
<feature type="region of interest" description="Disordered" evidence="6">
    <location>
        <begin position="264"/>
        <end position="286"/>
    </location>
</feature>
<feature type="region of interest" description="Disordered" evidence="6">
    <location>
        <begin position="699"/>
        <end position="719"/>
    </location>
</feature>
<evidence type="ECO:0000256" key="6">
    <source>
        <dbReference type="SAM" id="MobiDB-lite"/>
    </source>
</evidence>
<keyword evidence="8" id="KW-1185">Reference proteome</keyword>
<dbReference type="OMA" id="CVYFGNG"/>
<comment type="caution">
    <text evidence="7">The sequence shown here is derived from an EMBL/GenBank/DDBJ whole genome shotgun (WGS) entry which is preliminary data.</text>
</comment>
<evidence type="ECO:0000256" key="4">
    <source>
        <dbReference type="ARBA" id="ARBA00023212"/>
    </source>
</evidence>
<dbReference type="STRING" id="48709.A0A1D2N3E3"/>
<feature type="region of interest" description="Disordered" evidence="6">
    <location>
        <begin position="470"/>
        <end position="499"/>
    </location>
</feature>
<sequence length="719" mass="80614">MSMSNGEAGVGGLDLIKKTDEYYAGEAAEDEDDGIICRCNPCECETPPEIEEEEEEEATSDKPVEIIVDQGGDAYQLDEFMRAKAYFLQTSNKSGLNLYDHLSDVIRKFLDERAPNNPVDYLEEVSMNIKRYRFGIGKLDPLQDAFHISDPILSDAKRTYAYWKAFSRWNEEKKEIEGEGIYMGGSFQNLLRLQYYLEQVNIGLPREEMFRIALGIKELTATRPQIARVRFWGKIFGIQKNYYVLEAEFKFGSAEQTMDLWTPSDETADKNRQGDQQGNPPGTENILDASQTFSRAKDVVLNHEFLTAYSKTSGLSPEKQAELLPKPTTFYMPGAPEWGGEGEVEMIEFEDPDARADAMKWEGYQQELMDSFPQAGGSESSQIPMESDGSGVNRRAFYICNVLGGDWLLLPPITPQQINVSRNIRWFLTGNLNSDVRTLPPFPGKEGHYLRALLARVTAGGMVSPKGYFKAMGPEGEIPGEEDDEELEPEDDEPPAYGNDNVLAVKKYQASMKALTNPGLAFWVHHTAYILPQGRTTWWNPAVPKTGKTKKSPSEEGSELDEDEDEEDEEEEEIPGKEMGPPLFQSVSQDKAADGRAPWSLVTSSSVFPEFQVVSVRSNVWSGSNVICTSKGKVSNIYLGDGLKFFPRTFAPPVPPPAAKEFRAGPELEETPDPTVEAEQSWLDKLALNAIADVEPKFVDNEEEEVTVDEEEEDTEYEY</sequence>
<feature type="region of interest" description="Disordered" evidence="6">
    <location>
        <begin position="540"/>
        <end position="585"/>
    </location>
</feature>
<evidence type="ECO:0000313" key="7">
    <source>
        <dbReference type="EMBL" id="ODM99793.1"/>
    </source>
</evidence>
<dbReference type="PANTHER" id="PTHR13159:SF0">
    <property type="entry name" value="RADIAL SPOKE HEAD 6 HOMOLOG A"/>
    <property type="match status" value="1"/>
</dbReference>
<gene>
    <name evidence="7" type="ORF">Ocin01_06881</name>
</gene>
<dbReference type="GO" id="GO:0035082">
    <property type="term" value="P:axoneme assembly"/>
    <property type="evidence" value="ECO:0007669"/>
    <property type="project" value="TreeGrafter"/>
</dbReference>
<feature type="compositionally biased region" description="Acidic residues" evidence="6">
    <location>
        <begin position="556"/>
        <end position="573"/>
    </location>
</feature>
<comment type="subcellular location">
    <subcellularLocation>
        <location evidence="1">Cytoplasm</location>
        <location evidence="1">Cytoskeleton</location>
        <location evidence="1">Cilium axoneme</location>
    </subcellularLocation>
</comment>